<proteinExistence type="predicted"/>
<sequence>EKAVSRHHQRFSSTMDNMNAMLKIRPSAEEVAEKGVAELEDLLQMYDKSDDDSDEDNGFGEENIDVIPLMPSTTATKTQEHKSTAEEAMLKKKDNRKAKRTGLFHKDENQPWEISFTKTLLFSTIDQALQNSCQQTAEQYQQVRLM</sequence>
<dbReference type="AlphaFoldDB" id="X6N5A0"/>
<comment type="caution">
    <text evidence="2">The sequence shown here is derived from an EMBL/GenBank/DDBJ whole genome shotgun (WGS) entry which is preliminary data.</text>
</comment>
<feature type="non-terminal residue" evidence="2">
    <location>
        <position position="146"/>
    </location>
</feature>
<evidence type="ECO:0000313" key="2">
    <source>
        <dbReference type="EMBL" id="ETO20904.1"/>
    </source>
</evidence>
<feature type="compositionally biased region" description="Basic and acidic residues" evidence="1">
    <location>
        <begin position="78"/>
        <end position="92"/>
    </location>
</feature>
<dbReference type="Proteomes" id="UP000023152">
    <property type="component" value="Unassembled WGS sequence"/>
</dbReference>
<evidence type="ECO:0000313" key="3">
    <source>
        <dbReference type="Proteomes" id="UP000023152"/>
    </source>
</evidence>
<keyword evidence="3" id="KW-1185">Reference proteome</keyword>
<feature type="non-terminal residue" evidence="2">
    <location>
        <position position="1"/>
    </location>
</feature>
<dbReference type="EMBL" id="ASPP01012132">
    <property type="protein sequence ID" value="ETO20904.1"/>
    <property type="molecule type" value="Genomic_DNA"/>
</dbReference>
<protein>
    <submittedName>
        <fullName evidence="2">Uncharacterized protein</fullName>
    </submittedName>
</protein>
<evidence type="ECO:0000256" key="1">
    <source>
        <dbReference type="SAM" id="MobiDB-lite"/>
    </source>
</evidence>
<name>X6N5A0_RETFI</name>
<feature type="region of interest" description="Disordered" evidence="1">
    <location>
        <begin position="70"/>
        <end position="105"/>
    </location>
</feature>
<accession>X6N5A0</accession>
<organism evidence="2 3">
    <name type="scientific">Reticulomyxa filosa</name>
    <dbReference type="NCBI Taxonomy" id="46433"/>
    <lineage>
        <taxon>Eukaryota</taxon>
        <taxon>Sar</taxon>
        <taxon>Rhizaria</taxon>
        <taxon>Retaria</taxon>
        <taxon>Foraminifera</taxon>
        <taxon>Monothalamids</taxon>
        <taxon>Reticulomyxidae</taxon>
        <taxon>Reticulomyxa</taxon>
    </lineage>
</organism>
<gene>
    <name evidence="2" type="ORF">RFI_16305</name>
</gene>
<feature type="compositionally biased region" description="Basic residues" evidence="1">
    <location>
        <begin position="93"/>
        <end position="103"/>
    </location>
</feature>
<reference evidence="2 3" key="1">
    <citation type="journal article" date="2013" name="Curr. Biol.">
        <title>The Genome of the Foraminiferan Reticulomyxa filosa.</title>
        <authorList>
            <person name="Glockner G."/>
            <person name="Hulsmann N."/>
            <person name="Schleicher M."/>
            <person name="Noegel A.A."/>
            <person name="Eichinger L."/>
            <person name="Gallinger C."/>
            <person name="Pawlowski J."/>
            <person name="Sierra R."/>
            <person name="Euteneuer U."/>
            <person name="Pillet L."/>
            <person name="Moustafa A."/>
            <person name="Platzer M."/>
            <person name="Groth M."/>
            <person name="Szafranski K."/>
            <person name="Schliwa M."/>
        </authorList>
    </citation>
    <scope>NUCLEOTIDE SEQUENCE [LARGE SCALE GENOMIC DNA]</scope>
</reference>